<organism evidence="2 3">
    <name type="scientific">Deinococcus seoulensis</name>
    <dbReference type="NCBI Taxonomy" id="1837379"/>
    <lineage>
        <taxon>Bacteria</taxon>
        <taxon>Thermotogati</taxon>
        <taxon>Deinococcota</taxon>
        <taxon>Deinococci</taxon>
        <taxon>Deinococcales</taxon>
        <taxon>Deinococcaceae</taxon>
        <taxon>Deinococcus</taxon>
    </lineage>
</organism>
<feature type="compositionally biased region" description="Polar residues" evidence="1">
    <location>
        <begin position="56"/>
        <end position="67"/>
    </location>
</feature>
<evidence type="ECO:0000313" key="3">
    <source>
        <dbReference type="Proteomes" id="UP000634308"/>
    </source>
</evidence>
<dbReference type="RefSeq" id="WP_189066061.1">
    <property type="nucleotide sequence ID" value="NZ_BMQM01000027.1"/>
</dbReference>
<proteinExistence type="predicted"/>
<dbReference type="Proteomes" id="UP000634308">
    <property type="component" value="Unassembled WGS sequence"/>
</dbReference>
<feature type="region of interest" description="Disordered" evidence="1">
    <location>
        <begin position="47"/>
        <end position="72"/>
    </location>
</feature>
<feature type="region of interest" description="Disordered" evidence="1">
    <location>
        <begin position="1"/>
        <end position="29"/>
    </location>
</feature>
<sequence>MPSPKAKPPKKDSRSRGAKPQGRPPAYDWTAIRREYIRGDDRVTLESLSADAATPHGSQTQRPSLSQLKRRSSAEDWLDLRTQFRAQVAARAQALDLETVEQVRMRQATLGKALQTLAVRGMGNVDPKDVGPQEIARLALVGTQIERQARGMEEYTVRIEDLSSPADLKKLTREQLSELLERRRKARGPAQA</sequence>
<comment type="caution">
    <text evidence="2">The sequence shown here is derived from an EMBL/GenBank/DDBJ whole genome shotgun (WGS) entry which is preliminary data.</text>
</comment>
<gene>
    <name evidence="2" type="ORF">GCM10008959_32760</name>
</gene>
<evidence type="ECO:0000313" key="2">
    <source>
        <dbReference type="EMBL" id="GGR68132.1"/>
    </source>
</evidence>
<protein>
    <submittedName>
        <fullName evidence="2">Uncharacterized protein</fullName>
    </submittedName>
</protein>
<dbReference type="EMBL" id="BMQM01000027">
    <property type="protein sequence ID" value="GGR68132.1"/>
    <property type="molecule type" value="Genomic_DNA"/>
</dbReference>
<accession>A0ABQ2RY19</accession>
<keyword evidence="3" id="KW-1185">Reference proteome</keyword>
<name>A0ABQ2RY19_9DEIO</name>
<evidence type="ECO:0000256" key="1">
    <source>
        <dbReference type="SAM" id="MobiDB-lite"/>
    </source>
</evidence>
<reference evidence="3" key="1">
    <citation type="journal article" date="2019" name="Int. J. Syst. Evol. Microbiol.">
        <title>The Global Catalogue of Microorganisms (GCM) 10K type strain sequencing project: providing services to taxonomists for standard genome sequencing and annotation.</title>
        <authorList>
            <consortium name="The Broad Institute Genomics Platform"/>
            <consortium name="The Broad Institute Genome Sequencing Center for Infectious Disease"/>
            <person name="Wu L."/>
            <person name="Ma J."/>
        </authorList>
    </citation>
    <scope>NUCLEOTIDE SEQUENCE [LARGE SCALE GENOMIC DNA]</scope>
    <source>
        <strain evidence="3">JCM 31404</strain>
    </source>
</reference>